<dbReference type="EMBL" id="WTFN01000002">
    <property type="protein sequence ID" value="MWK54579.1"/>
    <property type="molecule type" value="Genomic_DNA"/>
</dbReference>
<reference evidence="2 6" key="3">
    <citation type="journal article" date="2020" name="Microbiol. Resour. Announc.">
        <title>Complete genome sequence of Pseudomonas otitidis strain MrB4, isolated from Lake Biwa in Japan.</title>
        <authorList>
            <person name="Miyazaki K."/>
            <person name="Hase E."/>
            <person name="Maruya T."/>
        </authorList>
    </citation>
    <scope>NUCLEOTIDE SEQUENCE [LARGE SCALE GENOMIC DNA]</scope>
    <source>
        <strain evidence="2 6">MrB4</strain>
    </source>
</reference>
<accession>A0A1I0SRI6</accession>
<name>A0A1I0SRI6_9GAMM</name>
<evidence type="ECO:0000313" key="7">
    <source>
        <dbReference type="Proteomes" id="UP000515591"/>
    </source>
</evidence>
<dbReference type="KEGG" id="poj:PtoMrB4_05580"/>
<proteinExistence type="predicted"/>
<protein>
    <submittedName>
        <fullName evidence="4">Uncharacterized protein</fullName>
    </submittedName>
</protein>
<dbReference type="STRING" id="319939.SAMN05216263_101419"/>
<dbReference type="Proteomes" id="UP000461288">
    <property type="component" value="Unassembled WGS sequence"/>
</dbReference>
<evidence type="ECO:0000313" key="4">
    <source>
        <dbReference type="EMBL" id="MWK54579.1"/>
    </source>
</evidence>
<evidence type="ECO:0000313" key="3">
    <source>
        <dbReference type="EMBL" id="MDV3443616.1"/>
    </source>
</evidence>
<reference evidence="3 8" key="4">
    <citation type="submission" date="2023-10" db="EMBL/GenBank/DDBJ databases">
        <title>Pseudomonas otitidis isolated from a paediatric patient with cystic fibrosis in Chile.</title>
        <authorList>
            <person name="Amsteins-Romero L."/>
            <person name="Opazo-Capurro A."/>
            <person name="Matus-Kohler M."/>
            <person name="Gonzalez-Rocha G."/>
        </authorList>
    </citation>
    <scope>NUCLEOTIDE SEQUENCE [LARGE SCALE GENOMIC DNA]</scope>
    <source>
        <strain evidence="3 8">P-714</strain>
    </source>
</reference>
<reference evidence="1 7" key="1">
    <citation type="submission" date="2019-12" db="EMBL/GenBank/DDBJ databases">
        <title>complete genome sequences of Pseudomonas otitidis str. WP8-S17-CRE-03 isolated from wastewater treatment plant effluent.</title>
        <authorList>
            <person name="Sekizuka T."/>
            <person name="Itokawa K."/>
            <person name="Yatsu K."/>
            <person name="Inamine Y."/>
            <person name="Kuroda M."/>
        </authorList>
    </citation>
    <scope>NUCLEOTIDE SEQUENCE [LARGE SCALE GENOMIC DNA]</scope>
    <source>
        <strain evidence="1 7">WP8-S17-CRE-03</strain>
    </source>
</reference>
<dbReference type="RefSeq" id="WP_044411998.1">
    <property type="nucleotide sequence ID" value="NZ_AP022213.1"/>
</dbReference>
<evidence type="ECO:0000313" key="8">
    <source>
        <dbReference type="Proteomes" id="UP001273935"/>
    </source>
</evidence>
<organism evidence="4 5">
    <name type="scientific">Metapseudomonas otitidis</name>
    <dbReference type="NCBI Taxonomy" id="319939"/>
    <lineage>
        <taxon>Bacteria</taxon>
        <taxon>Pseudomonadati</taxon>
        <taxon>Pseudomonadota</taxon>
        <taxon>Gammaproteobacteria</taxon>
        <taxon>Pseudomonadales</taxon>
        <taxon>Pseudomonadaceae</taxon>
        <taxon>Metapseudomonas</taxon>
    </lineage>
</organism>
<evidence type="ECO:0000313" key="6">
    <source>
        <dbReference type="Proteomes" id="UP000501237"/>
    </source>
</evidence>
<dbReference type="EMBL" id="AP022213">
    <property type="protein sequence ID" value="BBT14508.1"/>
    <property type="molecule type" value="Genomic_DNA"/>
</dbReference>
<gene>
    <name evidence="4" type="ORF">GO594_01175</name>
    <name evidence="2" type="ORF">PtoMrB4_05580</name>
    <name evidence="3" type="ORF">R0G64_29810</name>
    <name evidence="1" type="ORF">WP8S17C03_05570</name>
</gene>
<keyword evidence="8" id="KW-1185">Reference proteome</keyword>
<dbReference type="EMBL" id="JAWJUL010000215">
    <property type="protein sequence ID" value="MDV3443616.1"/>
    <property type="molecule type" value="Genomic_DNA"/>
</dbReference>
<dbReference type="EMBL" id="AP022642">
    <property type="protein sequence ID" value="BCA26581.1"/>
    <property type="molecule type" value="Genomic_DNA"/>
</dbReference>
<dbReference type="AlphaFoldDB" id="A0A1I0SRI6"/>
<dbReference type="Proteomes" id="UP000501237">
    <property type="component" value="Chromosome"/>
</dbReference>
<sequence>MSDYRIGLRRDQVLLAELSVNQARYVEVTRELRARFPREEGFSLHIERRRELRRILEQGPEGLRLLGIEYRHEEVPDHA</sequence>
<evidence type="ECO:0000313" key="1">
    <source>
        <dbReference type="EMBL" id="BBT14508.1"/>
    </source>
</evidence>
<evidence type="ECO:0000313" key="5">
    <source>
        <dbReference type="Proteomes" id="UP000461288"/>
    </source>
</evidence>
<reference evidence="4 5" key="2">
    <citation type="submission" date="2019-12" db="EMBL/GenBank/DDBJ databases">
        <title>Draft genome sequence of Pseudomonas otitidis recovered from a chicken carcass.</title>
        <authorList>
            <person name="Vieira T.R."/>
            <person name="Oliviera E.F.C."/>
            <person name="Silva N.M.V."/>
            <person name="Sambrano G.E."/>
            <person name="Cibulski S.P."/>
            <person name="Cardoso M.R.I."/>
        </authorList>
    </citation>
    <scope>NUCLEOTIDE SEQUENCE [LARGE SCALE GENOMIC DNA]</scope>
    <source>
        <strain evidence="4 5">25_K</strain>
    </source>
</reference>
<evidence type="ECO:0000313" key="2">
    <source>
        <dbReference type="EMBL" id="BCA26581.1"/>
    </source>
</evidence>
<dbReference type="GeneID" id="57395768"/>
<dbReference type="Proteomes" id="UP000515591">
    <property type="component" value="Chromosome"/>
</dbReference>
<dbReference type="Proteomes" id="UP001273935">
    <property type="component" value="Unassembled WGS sequence"/>
</dbReference>